<evidence type="ECO:0000313" key="2">
    <source>
        <dbReference type="Proteomes" id="UP000789525"/>
    </source>
</evidence>
<feature type="non-terminal residue" evidence="1">
    <location>
        <position position="160"/>
    </location>
</feature>
<proteinExistence type="predicted"/>
<gene>
    <name evidence="1" type="ORF">ACOLOM_LOCUS14399</name>
</gene>
<sequence>QAEIWVMVSYYRMQFAAMLLENSLVHKPRGSPPHATATVAIVRLLDAAQDLVNVLRVQRHVLKKKMPLALSSYSYGKRIFDLGVTFGILAGLPQTKNLEKQTGKAAAEGLAQTIELLKDLEAWLRIKDGVPEPQVPPTMQELSPPLRILEELADRAGVKF</sequence>
<name>A0ACA9R9A3_9GLOM</name>
<feature type="non-terminal residue" evidence="1">
    <location>
        <position position="1"/>
    </location>
</feature>
<evidence type="ECO:0000313" key="1">
    <source>
        <dbReference type="EMBL" id="CAG8782902.1"/>
    </source>
</evidence>
<reference evidence="1" key="1">
    <citation type="submission" date="2021-06" db="EMBL/GenBank/DDBJ databases">
        <authorList>
            <person name="Kallberg Y."/>
            <person name="Tangrot J."/>
            <person name="Rosling A."/>
        </authorList>
    </citation>
    <scope>NUCLEOTIDE SEQUENCE</scope>
    <source>
        <strain evidence="1">CL356</strain>
    </source>
</reference>
<dbReference type="EMBL" id="CAJVPT010073398">
    <property type="protein sequence ID" value="CAG8782902.1"/>
    <property type="molecule type" value="Genomic_DNA"/>
</dbReference>
<organism evidence="1 2">
    <name type="scientific">Acaulospora colombiana</name>
    <dbReference type="NCBI Taxonomy" id="27376"/>
    <lineage>
        <taxon>Eukaryota</taxon>
        <taxon>Fungi</taxon>
        <taxon>Fungi incertae sedis</taxon>
        <taxon>Mucoromycota</taxon>
        <taxon>Glomeromycotina</taxon>
        <taxon>Glomeromycetes</taxon>
        <taxon>Diversisporales</taxon>
        <taxon>Acaulosporaceae</taxon>
        <taxon>Acaulospora</taxon>
    </lineage>
</organism>
<accession>A0ACA9R9A3</accession>
<protein>
    <submittedName>
        <fullName evidence="1">13806_t:CDS:1</fullName>
    </submittedName>
</protein>
<comment type="caution">
    <text evidence="1">The sequence shown here is derived from an EMBL/GenBank/DDBJ whole genome shotgun (WGS) entry which is preliminary data.</text>
</comment>
<dbReference type="Proteomes" id="UP000789525">
    <property type="component" value="Unassembled WGS sequence"/>
</dbReference>
<keyword evidence="2" id="KW-1185">Reference proteome</keyword>